<dbReference type="SUPFAM" id="SSF55920">
    <property type="entry name" value="Creatinase/aminopeptidase"/>
    <property type="match status" value="1"/>
</dbReference>
<dbReference type="InterPro" id="IPR000587">
    <property type="entry name" value="Creatinase_N"/>
</dbReference>
<dbReference type="InterPro" id="IPR036005">
    <property type="entry name" value="Creatinase/aminopeptidase-like"/>
</dbReference>
<feature type="compositionally biased region" description="Basic and acidic residues" evidence="1">
    <location>
        <begin position="408"/>
        <end position="423"/>
    </location>
</feature>
<dbReference type="Pfam" id="PF01321">
    <property type="entry name" value="Creatinase_N"/>
    <property type="match status" value="1"/>
</dbReference>
<dbReference type="InterPro" id="IPR000994">
    <property type="entry name" value="Pept_M24"/>
</dbReference>
<dbReference type="Pfam" id="PF00557">
    <property type="entry name" value="Peptidase_M24"/>
    <property type="match status" value="1"/>
</dbReference>
<feature type="compositionally biased region" description="Basic residues" evidence="1">
    <location>
        <begin position="429"/>
        <end position="446"/>
    </location>
</feature>
<proteinExistence type="predicted"/>
<accession>A0ABZ0YYB8</accession>
<dbReference type="PANTHER" id="PTHR46112:SF2">
    <property type="entry name" value="XAA-PRO AMINOPEPTIDASE P-RELATED"/>
    <property type="match status" value="1"/>
</dbReference>
<evidence type="ECO:0000259" key="2">
    <source>
        <dbReference type="Pfam" id="PF00557"/>
    </source>
</evidence>
<reference evidence="4 5" key="1">
    <citation type="submission" date="2023-11" db="EMBL/GenBank/DDBJ databases">
        <title>MicrobeMod: A computational toolkit for identifying prokaryotic methylation and restriction-modification with nanopore sequencing.</title>
        <authorList>
            <person name="Crits-Christoph A."/>
            <person name="Kang S.C."/>
            <person name="Lee H."/>
            <person name="Ostrov N."/>
        </authorList>
    </citation>
    <scope>NUCLEOTIDE SEQUENCE [LARGE SCALE GENOMIC DNA]</scope>
    <source>
        <strain evidence="4 5">ATCC 49870</strain>
    </source>
</reference>
<dbReference type="EMBL" id="CP140153">
    <property type="protein sequence ID" value="WQH16384.1"/>
    <property type="molecule type" value="Genomic_DNA"/>
</dbReference>
<dbReference type="Gene3D" id="3.90.230.10">
    <property type="entry name" value="Creatinase/methionine aminopeptidase superfamily"/>
    <property type="match status" value="1"/>
</dbReference>
<name>A0ABZ0YYB8_9GAMM</name>
<protein>
    <submittedName>
        <fullName evidence="4">Ectoine hydrolase</fullName>
        <ecNumber evidence="4">3.5.4.44</ecNumber>
    </submittedName>
</protein>
<dbReference type="Proteomes" id="UP001327459">
    <property type="component" value="Chromosome"/>
</dbReference>
<dbReference type="CDD" id="cd01066">
    <property type="entry name" value="APP_MetAP"/>
    <property type="match status" value="1"/>
</dbReference>
<keyword evidence="4" id="KW-0378">Hydrolase</keyword>
<dbReference type="RefSeq" id="WP_322521381.1">
    <property type="nucleotide sequence ID" value="NZ_CP140153.1"/>
</dbReference>
<organism evidence="4 5">
    <name type="scientific">Guyparkeria halophila</name>
    <dbReference type="NCBI Taxonomy" id="47960"/>
    <lineage>
        <taxon>Bacteria</taxon>
        <taxon>Pseudomonadati</taxon>
        <taxon>Pseudomonadota</taxon>
        <taxon>Gammaproteobacteria</taxon>
        <taxon>Chromatiales</taxon>
        <taxon>Thioalkalibacteraceae</taxon>
        <taxon>Guyparkeria</taxon>
    </lineage>
</organism>
<feature type="region of interest" description="Disordered" evidence="1">
    <location>
        <begin position="388"/>
        <end position="446"/>
    </location>
</feature>
<dbReference type="GO" id="GO:0016787">
    <property type="term" value="F:hydrolase activity"/>
    <property type="evidence" value="ECO:0007669"/>
    <property type="project" value="UniProtKB-KW"/>
</dbReference>
<dbReference type="NCBIfam" id="NF038259">
    <property type="entry name" value="ectoine_DoeA_2"/>
    <property type="match status" value="1"/>
</dbReference>
<evidence type="ECO:0000256" key="1">
    <source>
        <dbReference type="SAM" id="MobiDB-lite"/>
    </source>
</evidence>
<dbReference type="EC" id="3.5.4.44" evidence="4"/>
<dbReference type="Gene3D" id="3.40.350.10">
    <property type="entry name" value="Creatinase/prolidase N-terminal domain"/>
    <property type="match status" value="1"/>
</dbReference>
<evidence type="ECO:0000313" key="4">
    <source>
        <dbReference type="EMBL" id="WQH16384.1"/>
    </source>
</evidence>
<sequence>MRQRDDMTFPMEEYERRLGELRMRMAERLLDAVIITDPENLMYLTDYQTTGYSFFQALVVPLDDKPFMITRTMEESNVHARTWVEITRPYPDTGDAIQMLVSSLKEFGLANKYIGYERNSYFFPAYQQDALHTTLTGAKLLDCFGIVECGRRTKSKHEIEIMRRAAVATEAGMKAGLEACKAGVTENEIGAEVCAAMFRAGGEPPAVLPYVTSGPRTMIGHATWEGRVVKPGEHVFLEVAGCYRRYHTAMMRTAVLGEPTDLMWKAQERMKEALERVKGLIRPGVTVSDADNLVRSIMTVDDAHGKLITRSGYSIGIAFPPSWDEGYILSLMHGDKTVLREGMTFHIIPWAWGVDGDKTCGISDTIYITKDGCESFFDMEQDFTVKREEAKREIPDEPPVIELLAAESGKRQEASQGESEAKSGAKSSAKSHGKHDHKKSKESRAS</sequence>
<gene>
    <name evidence="4" type="primary">doeA</name>
    <name evidence="4" type="ORF">SR882_00370</name>
</gene>
<dbReference type="InterPro" id="IPR029149">
    <property type="entry name" value="Creatin/AminoP/Spt16_N"/>
</dbReference>
<evidence type="ECO:0000259" key="3">
    <source>
        <dbReference type="Pfam" id="PF01321"/>
    </source>
</evidence>
<keyword evidence="5" id="KW-1185">Reference proteome</keyword>
<feature type="domain" description="Creatinase N-terminal" evidence="3">
    <location>
        <begin position="17"/>
        <end position="149"/>
    </location>
</feature>
<dbReference type="InterPro" id="IPR050659">
    <property type="entry name" value="Peptidase_M24B"/>
</dbReference>
<evidence type="ECO:0000313" key="5">
    <source>
        <dbReference type="Proteomes" id="UP001327459"/>
    </source>
</evidence>
<dbReference type="PANTHER" id="PTHR46112">
    <property type="entry name" value="AMINOPEPTIDASE"/>
    <property type="match status" value="1"/>
</dbReference>
<feature type="domain" description="Peptidase M24" evidence="2">
    <location>
        <begin position="160"/>
        <end position="370"/>
    </location>
</feature>
<dbReference type="SUPFAM" id="SSF53092">
    <property type="entry name" value="Creatinase/prolidase N-terminal domain"/>
    <property type="match status" value="1"/>
</dbReference>